<dbReference type="Proteomes" id="UP001430953">
    <property type="component" value="Unassembled WGS sequence"/>
</dbReference>
<evidence type="ECO:0000256" key="1">
    <source>
        <dbReference type="SAM" id="Phobius"/>
    </source>
</evidence>
<dbReference type="EMBL" id="JADYXP020000002">
    <property type="protein sequence ID" value="KAL0130017.1"/>
    <property type="molecule type" value="Genomic_DNA"/>
</dbReference>
<keyword evidence="1" id="KW-0812">Transmembrane</keyword>
<dbReference type="AlphaFoldDB" id="A0AAW2GRZ6"/>
<name>A0AAW2GRZ6_9HYME</name>
<accession>A0AAW2GRZ6</accession>
<proteinExistence type="predicted"/>
<gene>
    <name evidence="2" type="ORF">PUN28_001954</name>
</gene>
<organism evidence="2 3">
    <name type="scientific">Cardiocondyla obscurior</name>
    <dbReference type="NCBI Taxonomy" id="286306"/>
    <lineage>
        <taxon>Eukaryota</taxon>
        <taxon>Metazoa</taxon>
        <taxon>Ecdysozoa</taxon>
        <taxon>Arthropoda</taxon>
        <taxon>Hexapoda</taxon>
        <taxon>Insecta</taxon>
        <taxon>Pterygota</taxon>
        <taxon>Neoptera</taxon>
        <taxon>Endopterygota</taxon>
        <taxon>Hymenoptera</taxon>
        <taxon>Apocrita</taxon>
        <taxon>Aculeata</taxon>
        <taxon>Formicoidea</taxon>
        <taxon>Formicidae</taxon>
        <taxon>Myrmicinae</taxon>
        <taxon>Cardiocondyla</taxon>
    </lineage>
</organism>
<evidence type="ECO:0000313" key="3">
    <source>
        <dbReference type="Proteomes" id="UP001430953"/>
    </source>
</evidence>
<keyword evidence="1" id="KW-1133">Transmembrane helix</keyword>
<keyword evidence="1" id="KW-0472">Membrane</keyword>
<feature type="transmembrane region" description="Helical" evidence="1">
    <location>
        <begin position="60"/>
        <end position="82"/>
    </location>
</feature>
<keyword evidence="3" id="KW-1185">Reference proteome</keyword>
<reference evidence="2 3" key="1">
    <citation type="submission" date="2023-03" db="EMBL/GenBank/DDBJ databases">
        <title>High recombination rates correlate with genetic variation in Cardiocondyla obscurior ants.</title>
        <authorList>
            <person name="Errbii M."/>
        </authorList>
    </citation>
    <scope>NUCLEOTIDE SEQUENCE [LARGE SCALE GENOMIC DNA]</scope>
    <source>
        <strain evidence="2">Alpha-2009</strain>
        <tissue evidence="2">Whole body</tissue>
    </source>
</reference>
<evidence type="ECO:0000313" key="2">
    <source>
        <dbReference type="EMBL" id="KAL0130017.1"/>
    </source>
</evidence>
<sequence length="107" mass="12926">MQRNYVEENDKDSIEIITTRYRMVFGLICYNRTGILKSPFTIKICNKKRQRDQFKRMKQYLIAIRYLFLLFSLSLFLLSSFVKKNIKKIKKKTETSVDRFENEQLVA</sequence>
<evidence type="ECO:0008006" key="4">
    <source>
        <dbReference type="Google" id="ProtNLM"/>
    </source>
</evidence>
<protein>
    <recommendedName>
        <fullName evidence="4">Transmembrane protein</fullName>
    </recommendedName>
</protein>
<comment type="caution">
    <text evidence="2">The sequence shown here is derived from an EMBL/GenBank/DDBJ whole genome shotgun (WGS) entry which is preliminary data.</text>
</comment>